<evidence type="ECO:0000256" key="1">
    <source>
        <dbReference type="SAM" id="Phobius"/>
    </source>
</evidence>
<dbReference type="EMBL" id="WIVX01000625">
    <property type="protein sequence ID" value="MQU35672.1"/>
    <property type="molecule type" value="Genomic_DNA"/>
</dbReference>
<dbReference type="AlphaFoldDB" id="A0A7X2CLE9"/>
<evidence type="ECO:0000313" key="2">
    <source>
        <dbReference type="EMBL" id="MQU35672.1"/>
    </source>
</evidence>
<accession>A0A7X2CLE9</accession>
<evidence type="ECO:0000313" key="3">
    <source>
        <dbReference type="Proteomes" id="UP000470186"/>
    </source>
</evidence>
<feature type="transmembrane region" description="Helical" evidence="1">
    <location>
        <begin position="28"/>
        <end position="46"/>
    </location>
</feature>
<sequence length="78" mass="9022">VYALGKPQWRNVILLNGSWLFYGWRNPMFLALHVALTVVAWLGGLLIDRSREDSRGRVRLLIALVVFNTAVLCWYKYA</sequence>
<keyword evidence="1" id="KW-1133">Transmembrane helix</keyword>
<protein>
    <submittedName>
        <fullName evidence="2">MBOAT family protein</fullName>
    </submittedName>
</protein>
<feature type="non-terminal residue" evidence="2">
    <location>
        <position position="78"/>
    </location>
</feature>
<keyword evidence="1" id="KW-0812">Transmembrane</keyword>
<feature type="transmembrane region" description="Helical" evidence="1">
    <location>
        <begin position="58"/>
        <end position="77"/>
    </location>
</feature>
<organism evidence="2 3">
    <name type="scientific">Pseudomonas helleri</name>
    <dbReference type="NCBI Taxonomy" id="1608996"/>
    <lineage>
        <taxon>Bacteria</taxon>
        <taxon>Pseudomonadati</taxon>
        <taxon>Pseudomonadota</taxon>
        <taxon>Gammaproteobacteria</taxon>
        <taxon>Pseudomonadales</taxon>
        <taxon>Pseudomonadaceae</taxon>
        <taxon>Pseudomonas</taxon>
    </lineage>
</organism>
<reference evidence="2 3" key="1">
    <citation type="submission" date="2019-10" db="EMBL/GenBank/DDBJ databases">
        <title>Evaluation of single-gene subtyping targets for Pseudomonas.</title>
        <authorList>
            <person name="Reichler S.J."/>
            <person name="Orsi R.H."/>
            <person name="Wiedmann M."/>
            <person name="Martin N.H."/>
            <person name="Murphy S.I."/>
        </authorList>
    </citation>
    <scope>NUCLEOTIDE SEQUENCE [LARGE SCALE GENOMIC DNA]</scope>
    <source>
        <strain evidence="2 3">FSL R10-2107</strain>
    </source>
</reference>
<name>A0A7X2CLE9_9PSED</name>
<comment type="caution">
    <text evidence="2">The sequence shown here is derived from an EMBL/GenBank/DDBJ whole genome shotgun (WGS) entry which is preliminary data.</text>
</comment>
<keyword evidence="3" id="KW-1185">Reference proteome</keyword>
<dbReference type="Proteomes" id="UP000470186">
    <property type="component" value="Unassembled WGS sequence"/>
</dbReference>
<proteinExistence type="predicted"/>
<feature type="non-terminal residue" evidence="2">
    <location>
        <position position="1"/>
    </location>
</feature>
<keyword evidence="1" id="KW-0472">Membrane</keyword>
<gene>
    <name evidence="2" type="ORF">GHO30_30815</name>
</gene>